<proteinExistence type="predicted"/>
<dbReference type="SUPFAM" id="SSF50475">
    <property type="entry name" value="FMN-binding split barrel"/>
    <property type="match status" value="1"/>
</dbReference>
<evidence type="ECO:0000313" key="1">
    <source>
        <dbReference type="EMBL" id="GER90559.1"/>
    </source>
</evidence>
<name>A0A5J4KWP8_9CHLR</name>
<evidence type="ECO:0000313" key="2">
    <source>
        <dbReference type="Proteomes" id="UP000326912"/>
    </source>
</evidence>
<gene>
    <name evidence="1" type="ORF">KDW_47210</name>
</gene>
<dbReference type="Gene3D" id="2.30.110.10">
    <property type="entry name" value="Electron Transport, Fmn-binding Protein, Chain A"/>
    <property type="match status" value="1"/>
</dbReference>
<sequence length="62" mass="7033">MIWMTIVDAKGMPQPAPVWFLWDDATATMLVYSQTHAKRLGIYNRIHGLLSTLMATGWEAIL</sequence>
<accession>A0A5J4KWP8</accession>
<dbReference type="EMBL" id="BKZW01000002">
    <property type="protein sequence ID" value="GER90559.1"/>
    <property type="molecule type" value="Genomic_DNA"/>
</dbReference>
<dbReference type="InterPro" id="IPR012349">
    <property type="entry name" value="Split_barrel_FMN-bd"/>
</dbReference>
<reference evidence="1 2" key="1">
    <citation type="submission" date="2019-10" db="EMBL/GenBank/DDBJ databases">
        <title>Dictyobacter vulcani sp. nov., within the class Ktedonobacteria, isolated from soil of volcanic Mt. Zao.</title>
        <authorList>
            <person name="Zheng Y."/>
            <person name="Wang C.M."/>
            <person name="Sakai Y."/>
            <person name="Abe K."/>
            <person name="Yokota A."/>
            <person name="Yabe S."/>
        </authorList>
    </citation>
    <scope>NUCLEOTIDE SEQUENCE [LARGE SCALE GENOMIC DNA]</scope>
    <source>
        <strain evidence="1 2">W12</strain>
    </source>
</reference>
<dbReference type="Proteomes" id="UP000326912">
    <property type="component" value="Unassembled WGS sequence"/>
</dbReference>
<keyword evidence="2" id="KW-1185">Reference proteome</keyword>
<dbReference type="AlphaFoldDB" id="A0A5J4KWP8"/>
<protein>
    <submittedName>
        <fullName evidence="1">Uncharacterized protein</fullName>
    </submittedName>
</protein>
<organism evidence="1 2">
    <name type="scientific">Dictyobacter vulcani</name>
    <dbReference type="NCBI Taxonomy" id="2607529"/>
    <lineage>
        <taxon>Bacteria</taxon>
        <taxon>Bacillati</taxon>
        <taxon>Chloroflexota</taxon>
        <taxon>Ktedonobacteria</taxon>
        <taxon>Ktedonobacterales</taxon>
        <taxon>Dictyobacteraceae</taxon>
        <taxon>Dictyobacter</taxon>
    </lineage>
</organism>
<comment type="caution">
    <text evidence="1">The sequence shown here is derived from an EMBL/GenBank/DDBJ whole genome shotgun (WGS) entry which is preliminary data.</text>
</comment>